<dbReference type="AlphaFoldDB" id="A0A0Q9ZEM2"/>
<organism evidence="7 8">
    <name type="scientific">Salegentibacter mishustinae</name>
    <dbReference type="NCBI Taxonomy" id="270918"/>
    <lineage>
        <taxon>Bacteria</taxon>
        <taxon>Pseudomonadati</taxon>
        <taxon>Bacteroidota</taxon>
        <taxon>Flavobacteriia</taxon>
        <taxon>Flavobacteriales</taxon>
        <taxon>Flavobacteriaceae</taxon>
        <taxon>Salegentibacter</taxon>
    </lineage>
</organism>
<evidence type="ECO:0000256" key="2">
    <source>
        <dbReference type="ARBA" id="ARBA00022801"/>
    </source>
</evidence>
<dbReference type="Pfam" id="PF02156">
    <property type="entry name" value="Glyco_hydro_26"/>
    <property type="match status" value="1"/>
</dbReference>
<comment type="similarity">
    <text evidence="1 4">Belongs to the glycosyl hydrolase 26 family.</text>
</comment>
<comment type="caution">
    <text evidence="7">The sequence shown here is derived from an EMBL/GenBank/DDBJ whole genome shotgun (WGS) entry which is preliminary data.</text>
</comment>
<gene>
    <name evidence="7" type="ORF">APR42_08015</name>
</gene>
<dbReference type="PANTHER" id="PTHR40079:SF4">
    <property type="entry name" value="GH26 DOMAIN-CONTAINING PROTEIN-RELATED"/>
    <property type="match status" value="1"/>
</dbReference>
<proteinExistence type="inferred from homology"/>
<evidence type="ECO:0000256" key="4">
    <source>
        <dbReference type="PROSITE-ProRule" id="PRU01100"/>
    </source>
</evidence>
<dbReference type="PANTHER" id="PTHR40079">
    <property type="entry name" value="MANNAN ENDO-1,4-BETA-MANNOSIDASE E-RELATED"/>
    <property type="match status" value="1"/>
</dbReference>
<evidence type="ECO:0000259" key="6">
    <source>
        <dbReference type="PROSITE" id="PS51764"/>
    </source>
</evidence>
<feature type="active site" description="Nucleophile" evidence="4">
    <location>
        <position position="339"/>
    </location>
</feature>
<sequence length="420" mass="48071">MKKLSYFLLVFVLLTACSKDDEIINEPDEEQGNPEEEIPEEPEEETPETYAFAPEETLSYMVDASATAETVALFYNLKSVSDNHFIVGQQDAFSSFFDGNDGFSDMKKTTLSDPGLLGSDFMFITDDQNDGTAQNWFYQQEQQIINNALRAYNSGMINAFTWHLREPYEGETFYSDEMTEFQRQNAFKSILPGGANHDYYKQKLDKVAEVSLNMIGEDGTLSPIIFRPFHEFEKDFFWWGAAYSTPEEFKTVWRFTVDYLKNEKNVHNLLYAFSPDNSYLTKSAYLERYPGDEYVDILGMDNYGDLIAQDGSGLNAANQKLQVVSDLAKERVKVAALTETGYFVTPSQTSLAEKFYSENLYGVLTNNDVNIGFMMFWQNYEDSYTVPLPGMDGEEDFVDFVAKDEPLLLNDMHDFYSLPN</sequence>
<evidence type="ECO:0000256" key="5">
    <source>
        <dbReference type="SAM" id="MobiDB-lite"/>
    </source>
</evidence>
<dbReference type="InterPro" id="IPR017853">
    <property type="entry name" value="GH"/>
</dbReference>
<dbReference type="InterPro" id="IPR022790">
    <property type="entry name" value="GH26_dom"/>
</dbReference>
<accession>A0A0Q9ZEM2</accession>
<reference evidence="7" key="1">
    <citation type="submission" date="2015-10" db="EMBL/GenBank/DDBJ databases">
        <title>Draft genome sequence of Salegentibacter mishustinae KCTC 12263.</title>
        <authorList>
            <person name="Lin W."/>
            <person name="Zheng Q."/>
        </authorList>
    </citation>
    <scope>NUCLEOTIDE SEQUENCE [LARGE SCALE GENOMIC DNA]</scope>
    <source>
        <strain evidence="7">KCTC 12263</strain>
    </source>
</reference>
<evidence type="ECO:0000313" key="8">
    <source>
        <dbReference type="Proteomes" id="UP000051643"/>
    </source>
</evidence>
<dbReference type="RefSeq" id="WP_057482368.1">
    <property type="nucleotide sequence ID" value="NZ_BMWR01000004.1"/>
</dbReference>
<dbReference type="SUPFAM" id="SSF51445">
    <property type="entry name" value="(Trans)glycosidases"/>
    <property type="match status" value="1"/>
</dbReference>
<keyword evidence="8" id="KW-1185">Reference proteome</keyword>
<evidence type="ECO:0000313" key="7">
    <source>
        <dbReference type="EMBL" id="KRG27694.1"/>
    </source>
</evidence>
<evidence type="ECO:0000256" key="3">
    <source>
        <dbReference type="ARBA" id="ARBA00023295"/>
    </source>
</evidence>
<feature type="compositionally biased region" description="Acidic residues" evidence="5">
    <location>
        <begin position="23"/>
        <end position="47"/>
    </location>
</feature>
<protein>
    <recommendedName>
        <fullName evidence="6">GH26 domain-containing protein</fullName>
    </recommendedName>
</protein>
<feature type="active site" description="Proton donor" evidence="4">
    <location>
        <position position="231"/>
    </location>
</feature>
<evidence type="ECO:0000256" key="1">
    <source>
        <dbReference type="ARBA" id="ARBA00007754"/>
    </source>
</evidence>
<feature type="region of interest" description="Disordered" evidence="5">
    <location>
        <begin position="22"/>
        <end position="47"/>
    </location>
</feature>
<name>A0A0Q9ZEM2_9FLAO</name>
<dbReference type="STRING" id="270918.APR42_08015"/>
<dbReference type="InterPro" id="IPR000805">
    <property type="entry name" value="Glyco_hydro_26"/>
</dbReference>
<dbReference type="EMBL" id="LKTP01000034">
    <property type="protein sequence ID" value="KRG27694.1"/>
    <property type="molecule type" value="Genomic_DNA"/>
</dbReference>
<dbReference type="Proteomes" id="UP000051643">
    <property type="component" value="Unassembled WGS sequence"/>
</dbReference>
<dbReference type="GO" id="GO:0016985">
    <property type="term" value="F:mannan endo-1,4-beta-mannosidase activity"/>
    <property type="evidence" value="ECO:0007669"/>
    <property type="project" value="InterPro"/>
</dbReference>
<dbReference type="PRINTS" id="PR00739">
    <property type="entry name" value="GLHYDRLASE26"/>
</dbReference>
<dbReference type="OrthoDB" id="9816550at2"/>
<dbReference type="Gene3D" id="3.20.20.80">
    <property type="entry name" value="Glycosidases"/>
    <property type="match status" value="1"/>
</dbReference>
<dbReference type="PROSITE" id="PS51257">
    <property type="entry name" value="PROKAR_LIPOPROTEIN"/>
    <property type="match status" value="1"/>
</dbReference>
<keyword evidence="2 4" id="KW-0378">Hydrolase</keyword>
<feature type="domain" description="GH26" evidence="6">
    <location>
        <begin position="68"/>
        <end position="410"/>
    </location>
</feature>
<dbReference type="GO" id="GO:0006080">
    <property type="term" value="P:substituted mannan metabolic process"/>
    <property type="evidence" value="ECO:0007669"/>
    <property type="project" value="InterPro"/>
</dbReference>
<dbReference type="PROSITE" id="PS51764">
    <property type="entry name" value="GH26"/>
    <property type="match status" value="1"/>
</dbReference>
<keyword evidence="3 4" id="KW-0326">Glycosidase</keyword>